<dbReference type="AlphaFoldDB" id="A0A841AK20"/>
<feature type="transmembrane region" description="Helical" evidence="1">
    <location>
        <begin position="171"/>
        <end position="188"/>
    </location>
</feature>
<accession>A0A841AK20</accession>
<feature type="transmembrane region" description="Helical" evidence="1">
    <location>
        <begin position="300"/>
        <end position="321"/>
    </location>
</feature>
<evidence type="ECO:0000313" key="2">
    <source>
        <dbReference type="EMBL" id="MBB5844260.1"/>
    </source>
</evidence>
<feature type="transmembrane region" description="Helical" evidence="1">
    <location>
        <begin position="246"/>
        <end position="268"/>
    </location>
</feature>
<gene>
    <name evidence="2" type="ORF">HD599_002583</name>
</gene>
<feature type="transmembrane region" description="Helical" evidence="1">
    <location>
        <begin position="21"/>
        <end position="39"/>
    </location>
</feature>
<dbReference type="RefSeq" id="WP_184238234.1">
    <property type="nucleotide sequence ID" value="NZ_JACHMJ010000001.1"/>
</dbReference>
<reference evidence="2 3" key="1">
    <citation type="submission" date="2020-08" db="EMBL/GenBank/DDBJ databases">
        <title>Sequencing the genomes of 1000 actinobacteria strains.</title>
        <authorList>
            <person name="Klenk H.-P."/>
        </authorList>
    </citation>
    <scope>NUCLEOTIDE SEQUENCE [LARGE SCALE GENOMIC DNA]</scope>
    <source>
        <strain evidence="2 3">DSM 105784</strain>
    </source>
</reference>
<name>A0A841AK20_9MICO</name>
<organism evidence="2 3">
    <name type="scientific">Conyzicola lurida</name>
    <dbReference type="NCBI Taxonomy" id="1172621"/>
    <lineage>
        <taxon>Bacteria</taxon>
        <taxon>Bacillati</taxon>
        <taxon>Actinomycetota</taxon>
        <taxon>Actinomycetes</taxon>
        <taxon>Micrococcales</taxon>
        <taxon>Microbacteriaceae</taxon>
        <taxon>Conyzicola</taxon>
    </lineage>
</organism>
<feature type="transmembrane region" description="Helical" evidence="1">
    <location>
        <begin position="328"/>
        <end position="349"/>
    </location>
</feature>
<dbReference type="EMBL" id="JACHMJ010000001">
    <property type="protein sequence ID" value="MBB5844260.1"/>
    <property type="molecule type" value="Genomic_DNA"/>
</dbReference>
<feature type="transmembrane region" description="Helical" evidence="1">
    <location>
        <begin position="209"/>
        <end position="234"/>
    </location>
</feature>
<dbReference type="Proteomes" id="UP000536685">
    <property type="component" value="Unassembled WGS sequence"/>
</dbReference>
<keyword evidence="1" id="KW-0812">Transmembrane</keyword>
<keyword evidence="1" id="KW-1133">Transmembrane helix</keyword>
<feature type="transmembrane region" description="Helical" evidence="1">
    <location>
        <begin position="116"/>
        <end position="135"/>
    </location>
</feature>
<evidence type="ECO:0000256" key="1">
    <source>
        <dbReference type="SAM" id="Phobius"/>
    </source>
</evidence>
<keyword evidence="1" id="KW-0472">Membrane</keyword>
<feature type="transmembrane region" description="Helical" evidence="1">
    <location>
        <begin position="147"/>
        <end position="165"/>
    </location>
</feature>
<sequence>MTDSARLLVKDRAARLGGGGFLLAVVWLVVSVAVDAPVVRVVAQVLGGVGAPVLTVAAMLLLVVPADGWRRGRRELILCTAAFAFAADLLFVLSFGVGMDEADAGRDLGLFGNTTWLYGAATVVALAALVALLVWTPLGGLAVRRWITVAAASAIGLAAAPLIALSMLSPVTVAVAALAVTVVALARPRRVAAAAAEIPVDWPPVLRRVRTLALASLAYTLAVWAGSIGASVAATGTERATSALGSAMAVGQLAVVPLLLAAVLVAVTRTPAHPTVLWAGFAVGAAGVAAGSALLSGDAFLAGVALVSLAVGVVAAAVVWASTDRRATALRVCLAALALVGVALLYAVFAAMTGGISLALVSGGVALGGAKLVTRLRSPGTLPASA</sequence>
<proteinExistence type="predicted"/>
<feature type="transmembrane region" description="Helical" evidence="1">
    <location>
        <begin position="45"/>
        <end position="64"/>
    </location>
</feature>
<feature type="transmembrane region" description="Helical" evidence="1">
    <location>
        <begin position="275"/>
        <end position="294"/>
    </location>
</feature>
<keyword evidence="3" id="KW-1185">Reference proteome</keyword>
<feature type="transmembrane region" description="Helical" evidence="1">
    <location>
        <begin position="76"/>
        <end position="96"/>
    </location>
</feature>
<evidence type="ECO:0000313" key="3">
    <source>
        <dbReference type="Proteomes" id="UP000536685"/>
    </source>
</evidence>
<comment type="caution">
    <text evidence="2">The sequence shown here is derived from an EMBL/GenBank/DDBJ whole genome shotgun (WGS) entry which is preliminary data.</text>
</comment>
<protein>
    <submittedName>
        <fullName evidence="2">Uncharacterized protein</fullName>
    </submittedName>
</protein>